<reference evidence="2" key="1">
    <citation type="submission" date="2023-10" db="EMBL/GenBank/DDBJ databases">
        <authorList>
            <person name="Domelevo Entfellner J.-B."/>
        </authorList>
    </citation>
    <scope>NUCLEOTIDE SEQUENCE</scope>
</reference>
<feature type="compositionally biased region" description="Basic and acidic residues" evidence="1">
    <location>
        <begin position="37"/>
        <end position="51"/>
    </location>
</feature>
<evidence type="ECO:0000256" key="1">
    <source>
        <dbReference type="SAM" id="MobiDB-lite"/>
    </source>
</evidence>
<keyword evidence="3" id="KW-1185">Reference proteome</keyword>
<dbReference type="EMBL" id="OY731401">
    <property type="protein sequence ID" value="CAJ1949670.1"/>
    <property type="molecule type" value="Genomic_DNA"/>
</dbReference>
<accession>A0AA86VMT1</accession>
<proteinExistence type="predicted"/>
<dbReference type="Gramene" id="rna-AYBTSS11_LOCUS13839">
    <property type="protein sequence ID" value="CAJ1949670.1"/>
    <property type="gene ID" value="gene-AYBTSS11_LOCUS13839"/>
</dbReference>
<dbReference type="AlphaFoldDB" id="A0AA86VMT1"/>
<name>A0AA86VMT1_9FABA</name>
<protein>
    <submittedName>
        <fullName evidence="2">Uncharacterized protein</fullName>
    </submittedName>
</protein>
<dbReference type="Proteomes" id="UP001189624">
    <property type="component" value="Chromosome 4"/>
</dbReference>
<feature type="region of interest" description="Disordered" evidence="1">
    <location>
        <begin position="28"/>
        <end position="57"/>
    </location>
</feature>
<organism evidence="2 3">
    <name type="scientific">Sphenostylis stenocarpa</name>
    <dbReference type="NCBI Taxonomy" id="92480"/>
    <lineage>
        <taxon>Eukaryota</taxon>
        <taxon>Viridiplantae</taxon>
        <taxon>Streptophyta</taxon>
        <taxon>Embryophyta</taxon>
        <taxon>Tracheophyta</taxon>
        <taxon>Spermatophyta</taxon>
        <taxon>Magnoliopsida</taxon>
        <taxon>eudicotyledons</taxon>
        <taxon>Gunneridae</taxon>
        <taxon>Pentapetalae</taxon>
        <taxon>rosids</taxon>
        <taxon>fabids</taxon>
        <taxon>Fabales</taxon>
        <taxon>Fabaceae</taxon>
        <taxon>Papilionoideae</taxon>
        <taxon>50 kb inversion clade</taxon>
        <taxon>NPAAA clade</taxon>
        <taxon>indigoferoid/millettioid clade</taxon>
        <taxon>Phaseoleae</taxon>
        <taxon>Sphenostylis</taxon>
    </lineage>
</organism>
<gene>
    <name evidence="2" type="ORF">AYBTSS11_LOCUS13839</name>
</gene>
<evidence type="ECO:0000313" key="2">
    <source>
        <dbReference type="EMBL" id="CAJ1949670.1"/>
    </source>
</evidence>
<sequence length="80" mass="9168">MSKLVLLKKNVLDSLKLDKAKKKIRRNWCTDGGDEENDRRSGVGRGRREAEAGLVRHRQRQSGEVRVIRLSSLLPLDTEK</sequence>
<evidence type="ECO:0000313" key="3">
    <source>
        <dbReference type="Proteomes" id="UP001189624"/>
    </source>
</evidence>